<feature type="region of interest" description="Disordered" evidence="1">
    <location>
        <begin position="134"/>
        <end position="171"/>
    </location>
</feature>
<protein>
    <submittedName>
        <fullName evidence="2">Uncharacterized protein</fullName>
    </submittedName>
</protein>
<dbReference type="Proteomes" id="UP001152795">
    <property type="component" value="Unassembled WGS sequence"/>
</dbReference>
<dbReference type="EMBL" id="CACRXK020013921">
    <property type="protein sequence ID" value="CAB4025957.1"/>
    <property type="molecule type" value="Genomic_DNA"/>
</dbReference>
<feature type="compositionally biased region" description="Acidic residues" evidence="1">
    <location>
        <begin position="223"/>
        <end position="234"/>
    </location>
</feature>
<evidence type="ECO:0000313" key="3">
    <source>
        <dbReference type="Proteomes" id="UP001152795"/>
    </source>
</evidence>
<dbReference type="AlphaFoldDB" id="A0A6S7J686"/>
<organism evidence="2 3">
    <name type="scientific">Paramuricea clavata</name>
    <name type="common">Red gorgonian</name>
    <name type="synonym">Violescent sea-whip</name>
    <dbReference type="NCBI Taxonomy" id="317549"/>
    <lineage>
        <taxon>Eukaryota</taxon>
        <taxon>Metazoa</taxon>
        <taxon>Cnidaria</taxon>
        <taxon>Anthozoa</taxon>
        <taxon>Octocorallia</taxon>
        <taxon>Malacalcyonacea</taxon>
        <taxon>Plexauridae</taxon>
        <taxon>Paramuricea</taxon>
    </lineage>
</organism>
<sequence length="530" mass="59036">MSSSGASPPKRGRPRDEIGFVRIKLKKDVHEMWITRKDSIGFSTKTHSDFARHLLLNFCEDEPLQSMESPGDDRPLPYVLSSTPVGKGKPDRNLCLSPIVHETDNDIAMDVAPISASLDVSRIESLSISVNPEFGLYHEDPSFESDSTSSESDHDTSSCDSSEYDSGSEDGQCIYDVQGFAEEYDPEATLSAIEDEECDPEATLSSTEDDMLDTTLNITRGEEDMDVSSLEDDNDKPQKAESLQERNERLAEEMQNAFNVLAGLGNHNKMCSEHFRRDRVVVDVPLLLKVFNSGCQCLSCSGTSQVENTKMEGGVLTISWKCSEGHLGCWTSSKVLCQKNGQNVHTNTLLMAAGIFISGNNYDKLALFCRFLGLGLVGLSKATYNRMQTHFIIPEVKRYWEQMKDELWDILSSESVVLCVDGRNDSPGHSSKYCMYALMEQHLDVIVDVEVVDKRQTGGISTNMEVFGLRKILERMVGEIVVSEMVTDASAAVIALVRKVKEKHLKEFGDLFHALDVWHKSIKLSKKLAK</sequence>
<dbReference type="OrthoDB" id="5966201at2759"/>
<name>A0A6S7J686_PARCT</name>
<dbReference type="PANTHER" id="PTHR31751:SF7">
    <property type="entry name" value="THAP-TYPE DOMAIN-CONTAINING PROTEIN"/>
    <property type="match status" value="1"/>
</dbReference>
<proteinExistence type="predicted"/>
<gene>
    <name evidence="2" type="ORF">PACLA_8A057598</name>
</gene>
<evidence type="ECO:0000256" key="1">
    <source>
        <dbReference type="SAM" id="MobiDB-lite"/>
    </source>
</evidence>
<dbReference type="PANTHER" id="PTHR31751">
    <property type="entry name" value="SI:CH211-108C17.2-RELATED-RELATED"/>
    <property type="match status" value="1"/>
</dbReference>
<accession>A0A6S7J686</accession>
<keyword evidence="3" id="KW-1185">Reference proteome</keyword>
<evidence type="ECO:0000313" key="2">
    <source>
        <dbReference type="EMBL" id="CAB4025957.1"/>
    </source>
</evidence>
<feature type="region of interest" description="Disordered" evidence="1">
    <location>
        <begin position="191"/>
        <end position="243"/>
    </location>
</feature>
<comment type="caution">
    <text evidence="2">The sequence shown here is derived from an EMBL/GenBank/DDBJ whole genome shotgun (WGS) entry which is preliminary data.</text>
</comment>
<feature type="non-terminal residue" evidence="2">
    <location>
        <position position="530"/>
    </location>
</feature>
<reference evidence="2" key="1">
    <citation type="submission" date="2020-04" db="EMBL/GenBank/DDBJ databases">
        <authorList>
            <person name="Alioto T."/>
            <person name="Alioto T."/>
            <person name="Gomez Garrido J."/>
        </authorList>
    </citation>
    <scope>NUCLEOTIDE SEQUENCE</scope>
    <source>
        <strain evidence="2">A484AB</strain>
    </source>
</reference>